<evidence type="ECO:0000256" key="3">
    <source>
        <dbReference type="ARBA" id="ARBA00022475"/>
    </source>
</evidence>
<keyword evidence="3" id="KW-1003">Cell membrane</keyword>
<dbReference type="Pfam" id="PF00528">
    <property type="entry name" value="BPD_transp_1"/>
    <property type="match status" value="1"/>
</dbReference>
<dbReference type="PANTHER" id="PTHR30183">
    <property type="entry name" value="MOLYBDENUM TRANSPORT SYSTEM PERMEASE PROTEIN MODB"/>
    <property type="match status" value="1"/>
</dbReference>
<dbReference type="EMBL" id="UINC01014830">
    <property type="protein sequence ID" value="SVA62947.1"/>
    <property type="molecule type" value="Genomic_DNA"/>
</dbReference>
<proteinExistence type="predicted"/>
<dbReference type="Gene3D" id="1.10.3720.10">
    <property type="entry name" value="MetI-like"/>
    <property type="match status" value="1"/>
</dbReference>
<dbReference type="CDD" id="cd06261">
    <property type="entry name" value="TM_PBP2"/>
    <property type="match status" value="1"/>
</dbReference>
<dbReference type="SUPFAM" id="SSF161098">
    <property type="entry name" value="MetI-like"/>
    <property type="match status" value="1"/>
</dbReference>
<dbReference type="PANTHER" id="PTHR30183:SF3">
    <property type="entry name" value="MOLYBDENUM TRANSPORT SYSTEM PERMEASE PROTEIN MODB"/>
    <property type="match status" value="1"/>
</dbReference>
<evidence type="ECO:0000259" key="8">
    <source>
        <dbReference type="PROSITE" id="PS50928"/>
    </source>
</evidence>
<gene>
    <name evidence="9" type="ORF">METZ01_LOCUS115801</name>
</gene>
<dbReference type="GO" id="GO:0055085">
    <property type="term" value="P:transmembrane transport"/>
    <property type="evidence" value="ECO:0007669"/>
    <property type="project" value="InterPro"/>
</dbReference>
<feature type="non-terminal residue" evidence="9">
    <location>
        <position position="125"/>
    </location>
</feature>
<protein>
    <recommendedName>
        <fullName evidence="8">ABC transmembrane type-1 domain-containing protein</fullName>
    </recommendedName>
</protein>
<dbReference type="AlphaFoldDB" id="A0A381XFK3"/>
<evidence type="ECO:0000256" key="6">
    <source>
        <dbReference type="ARBA" id="ARBA00023136"/>
    </source>
</evidence>
<keyword evidence="6 7" id="KW-0472">Membrane</keyword>
<evidence type="ECO:0000256" key="4">
    <source>
        <dbReference type="ARBA" id="ARBA00022692"/>
    </source>
</evidence>
<dbReference type="PROSITE" id="PS50928">
    <property type="entry name" value="ABC_TM1"/>
    <property type="match status" value="1"/>
</dbReference>
<comment type="subcellular location">
    <subcellularLocation>
        <location evidence="1">Cell membrane</location>
        <topology evidence="1">Multi-pass membrane protein</topology>
    </subcellularLocation>
</comment>
<evidence type="ECO:0000256" key="7">
    <source>
        <dbReference type="SAM" id="Phobius"/>
    </source>
</evidence>
<reference evidence="9" key="1">
    <citation type="submission" date="2018-05" db="EMBL/GenBank/DDBJ databases">
        <authorList>
            <person name="Lanie J.A."/>
            <person name="Ng W.-L."/>
            <person name="Kazmierczak K.M."/>
            <person name="Andrzejewski T.M."/>
            <person name="Davidsen T.M."/>
            <person name="Wayne K.J."/>
            <person name="Tettelin H."/>
            <person name="Glass J.I."/>
            <person name="Rusch D."/>
            <person name="Podicherti R."/>
            <person name="Tsui H.-C.T."/>
            <person name="Winkler M.E."/>
        </authorList>
    </citation>
    <scope>NUCLEOTIDE SEQUENCE</scope>
</reference>
<dbReference type="InterPro" id="IPR035906">
    <property type="entry name" value="MetI-like_sf"/>
</dbReference>
<evidence type="ECO:0000256" key="1">
    <source>
        <dbReference type="ARBA" id="ARBA00004651"/>
    </source>
</evidence>
<keyword evidence="2" id="KW-0813">Transport</keyword>
<accession>A0A381XFK3</accession>
<dbReference type="InterPro" id="IPR000515">
    <property type="entry name" value="MetI-like"/>
</dbReference>
<evidence type="ECO:0000313" key="9">
    <source>
        <dbReference type="EMBL" id="SVA62947.1"/>
    </source>
</evidence>
<keyword evidence="5 7" id="KW-1133">Transmembrane helix</keyword>
<feature type="transmembrane region" description="Helical" evidence="7">
    <location>
        <begin position="84"/>
        <end position="103"/>
    </location>
</feature>
<feature type="transmembrane region" description="Helical" evidence="7">
    <location>
        <begin position="44"/>
        <end position="64"/>
    </location>
</feature>
<evidence type="ECO:0000256" key="2">
    <source>
        <dbReference type="ARBA" id="ARBA00022448"/>
    </source>
</evidence>
<feature type="transmembrane region" description="Helical" evidence="7">
    <location>
        <begin position="12"/>
        <end position="32"/>
    </location>
</feature>
<evidence type="ECO:0000256" key="5">
    <source>
        <dbReference type="ARBA" id="ARBA00022989"/>
    </source>
</evidence>
<sequence length="125" mass="13420">MIVEITLLTLKVAVVATLVNFPVALYLGWLLGRKNIKGTLFLEVLVTLPLALPPVVIGYGLLLAFGDRGPIGTFLERAFGVDIIFTWIAASLAAAIVSFPLMVRSIIVAMANVDEKLERSARALG</sequence>
<keyword evidence="4 7" id="KW-0812">Transmembrane</keyword>
<name>A0A381XFK3_9ZZZZ</name>
<feature type="domain" description="ABC transmembrane type-1" evidence="8">
    <location>
        <begin position="6"/>
        <end position="125"/>
    </location>
</feature>
<organism evidence="9">
    <name type="scientific">marine metagenome</name>
    <dbReference type="NCBI Taxonomy" id="408172"/>
    <lineage>
        <taxon>unclassified sequences</taxon>
        <taxon>metagenomes</taxon>
        <taxon>ecological metagenomes</taxon>
    </lineage>
</organism>
<dbReference type="GO" id="GO:0005886">
    <property type="term" value="C:plasma membrane"/>
    <property type="evidence" value="ECO:0007669"/>
    <property type="project" value="UniProtKB-SubCell"/>
</dbReference>